<evidence type="ECO:0000256" key="2">
    <source>
        <dbReference type="ARBA" id="ARBA00022737"/>
    </source>
</evidence>
<sequence>MPFPIGRSDAGRRAYEESHIQGAVYTDLEKELSGEVEEHGGRHPLPDIFVMTVTFGRAGISNDSIVVAYDDQGGAMASRLWWLLKYLGHEQVYLLDKGFSAWTKQGLPVSSERGEAQPATFIATVQHNMLVEMDEVKELLGSEGTTLIDSREAPRYRGEVEPIDRER</sequence>
<evidence type="ECO:0000256" key="1">
    <source>
        <dbReference type="ARBA" id="ARBA00022679"/>
    </source>
</evidence>
<proteinExistence type="predicted"/>
<dbReference type="Proteomes" id="UP001229346">
    <property type="component" value="Unassembled WGS sequence"/>
</dbReference>
<dbReference type="SMART" id="SM00450">
    <property type="entry name" value="RHOD"/>
    <property type="match status" value="1"/>
</dbReference>
<dbReference type="SUPFAM" id="SSF52821">
    <property type="entry name" value="Rhodanese/Cell cycle control phosphatase"/>
    <property type="match status" value="2"/>
</dbReference>
<keyword evidence="2" id="KW-0677">Repeat</keyword>
<accession>A0ABT9U4G8</accession>
<dbReference type="PANTHER" id="PTHR11364:SF27">
    <property type="entry name" value="SULFURTRANSFERASE"/>
    <property type="match status" value="1"/>
</dbReference>
<dbReference type="CDD" id="cd01448">
    <property type="entry name" value="TST_Repeat_1"/>
    <property type="match status" value="1"/>
</dbReference>
<dbReference type="RefSeq" id="WP_307205905.1">
    <property type="nucleotide sequence ID" value="NZ_JAUSSU010000008.1"/>
</dbReference>
<reference evidence="4 5" key="1">
    <citation type="submission" date="2023-07" db="EMBL/GenBank/DDBJ databases">
        <title>Sorghum-associated microbial communities from plants grown in Nebraska, USA.</title>
        <authorList>
            <person name="Schachtman D."/>
        </authorList>
    </citation>
    <scope>NUCLEOTIDE SEQUENCE [LARGE SCALE GENOMIC DNA]</scope>
    <source>
        <strain evidence="4 5">CC482</strain>
    </source>
</reference>
<feature type="domain" description="Rhodanese" evidence="3">
    <location>
        <begin position="12"/>
        <end position="111"/>
    </location>
</feature>
<protein>
    <submittedName>
        <fullName evidence="4">3-mercaptopyruvate sulfurtransferase SseA</fullName>
    </submittedName>
</protein>
<evidence type="ECO:0000259" key="3">
    <source>
        <dbReference type="PROSITE" id="PS50206"/>
    </source>
</evidence>
<keyword evidence="1" id="KW-0808">Transferase</keyword>
<dbReference type="EMBL" id="JAUSSU010000008">
    <property type="protein sequence ID" value="MDQ0114523.1"/>
    <property type="molecule type" value="Genomic_DNA"/>
</dbReference>
<dbReference type="Pfam" id="PF00581">
    <property type="entry name" value="Rhodanese"/>
    <property type="match status" value="1"/>
</dbReference>
<comment type="caution">
    <text evidence="4">The sequence shown here is derived from an EMBL/GenBank/DDBJ whole genome shotgun (WGS) entry which is preliminary data.</text>
</comment>
<dbReference type="InterPro" id="IPR001763">
    <property type="entry name" value="Rhodanese-like_dom"/>
</dbReference>
<dbReference type="InterPro" id="IPR045078">
    <property type="entry name" value="TST/MPST-like"/>
</dbReference>
<organism evidence="4 5">
    <name type="scientific">Paenibacillus harenae</name>
    <dbReference type="NCBI Taxonomy" id="306543"/>
    <lineage>
        <taxon>Bacteria</taxon>
        <taxon>Bacillati</taxon>
        <taxon>Bacillota</taxon>
        <taxon>Bacilli</taxon>
        <taxon>Bacillales</taxon>
        <taxon>Paenibacillaceae</taxon>
        <taxon>Paenibacillus</taxon>
    </lineage>
</organism>
<evidence type="ECO:0000313" key="4">
    <source>
        <dbReference type="EMBL" id="MDQ0114523.1"/>
    </source>
</evidence>
<dbReference type="Gene3D" id="3.40.250.10">
    <property type="entry name" value="Rhodanese-like domain"/>
    <property type="match status" value="1"/>
</dbReference>
<dbReference type="PROSITE" id="PS50206">
    <property type="entry name" value="RHODANESE_3"/>
    <property type="match status" value="1"/>
</dbReference>
<dbReference type="InterPro" id="IPR036873">
    <property type="entry name" value="Rhodanese-like_dom_sf"/>
</dbReference>
<evidence type="ECO:0000313" key="5">
    <source>
        <dbReference type="Proteomes" id="UP001229346"/>
    </source>
</evidence>
<gene>
    <name evidence="4" type="ORF">J2T15_003979</name>
</gene>
<name>A0ABT9U4G8_PAEHA</name>
<dbReference type="PANTHER" id="PTHR11364">
    <property type="entry name" value="THIOSULFATE SULFERTANSFERASE"/>
    <property type="match status" value="1"/>
</dbReference>
<keyword evidence="5" id="KW-1185">Reference proteome</keyword>